<accession>A0A2A2EUW9</accession>
<dbReference type="OrthoDB" id="9776369at2"/>
<evidence type="ECO:0000256" key="7">
    <source>
        <dbReference type="ARBA" id="ARBA00022840"/>
    </source>
</evidence>
<evidence type="ECO:0000313" key="11">
    <source>
        <dbReference type="EMBL" id="PAU77211.1"/>
    </source>
</evidence>
<protein>
    <submittedName>
        <fullName evidence="11">Sugar ABC transporter ATP-binding protein</fullName>
    </submittedName>
</protein>
<evidence type="ECO:0000256" key="9">
    <source>
        <dbReference type="ARBA" id="ARBA00023136"/>
    </source>
</evidence>
<dbReference type="InterPro" id="IPR050107">
    <property type="entry name" value="ABC_carbohydrate_import_ATPase"/>
</dbReference>
<dbReference type="Gene3D" id="3.40.50.300">
    <property type="entry name" value="P-loop containing nucleotide triphosphate hydrolases"/>
    <property type="match status" value="2"/>
</dbReference>
<evidence type="ECO:0000313" key="12">
    <source>
        <dbReference type="Proteomes" id="UP000217771"/>
    </source>
</evidence>
<dbReference type="PANTHER" id="PTHR43790:SF9">
    <property type="entry name" value="GALACTOFURANOSE TRANSPORTER ATP-BINDING PROTEIN YTFR"/>
    <property type="match status" value="1"/>
</dbReference>
<dbReference type="InterPro" id="IPR003593">
    <property type="entry name" value="AAA+_ATPase"/>
</dbReference>
<dbReference type="CDD" id="cd03215">
    <property type="entry name" value="ABC_Carb_Monos_II"/>
    <property type="match status" value="1"/>
</dbReference>
<dbReference type="Proteomes" id="UP000217771">
    <property type="component" value="Unassembled WGS sequence"/>
</dbReference>
<dbReference type="RefSeq" id="WP_095620384.1">
    <property type="nucleotide sequence ID" value="NZ_NSKB01000003.1"/>
</dbReference>
<evidence type="ECO:0000256" key="3">
    <source>
        <dbReference type="ARBA" id="ARBA00022475"/>
    </source>
</evidence>
<organism evidence="11 12">
    <name type="scientific">Halomonas salipaludis</name>
    <dbReference type="NCBI Taxonomy" id="2032625"/>
    <lineage>
        <taxon>Bacteria</taxon>
        <taxon>Pseudomonadati</taxon>
        <taxon>Pseudomonadota</taxon>
        <taxon>Gammaproteobacteria</taxon>
        <taxon>Oceanospirillales</taxon>
        <taxon>Halomonadaceae</taxon>
        <taxon>Halomonas</taxon>
    </lineage>
</organism>
<comment type="caution">
    <text evidence="11">The sequence shown here is derived from an EMBL/GenBank/DDBJ whole genome shotgun (WGS) entry which is preliminary data.</text>
</comment>
<dbReference type="PROSITE" id="PS50893">
    <property type="entry name" value="ABC_TRANSPORTER_2"/>
    <property type="match status" value="2"/>
</dbReference>
<dbReference type="GO" id="GO:0016887">
    <property type="term" value="F:ATP hydrolysis activity"/>
    <property type="evidence" value="ECO:0007669"/>
    <property type="project" value="InterPro"/>
</dbReference>
<keyword evidence="6" id="KW-0547">Nucleotide-binding</keyword>
<sequence length="516" mass="56488">MHTPSSNIESASSGALPILNLCKISKRFPGALALDNVDFTLYPGETHVLFGENGAGKSTLINIITGALQATEGIMLLEGEEVSIDSVYHGKKKGIAAVFQEFSLITQMTVAENICLGEENKHAFAGIINDRQIRKEAKRLLEHLGFDIPPNRIVGTLSRAEQQMVEIAKAFRSRPKVLILDEPTASLTNQDAQKLFTLINELKAHGTGIIYITHRMSEVYDLGDRITVLRDGKFIRTLDVADANESILIKLMTGKDIQQIFPSISYNPSDTVLKIDGLTTSSGSVKDANFFCRAGEVVGVAGVIGSGKSELLRACFGIEKAKSGHIHVDGVDKTNANTRKMIDSGIFYVPSDRKAEGLLMMQSIKDNIMLPALEDYSNNWGCLIRKNAESNAAHCIASDMEVQPLDIFRNAGTLSGGNQQKIMLGRSTTTHSRCFIFDEPTVGVDVGARASIYLFIKRLCESGASVVIISSDISEITQLCHRAYVMHKGMIKAVLEGNDITEQNVVSYFIEREEER</sequence>
<feature type="domain" description="ABC transporter" evidence="10">
    <location>
        <begin position="267"/>
        <end position="513"/>
    </location>
</feature>
<dbReference type="GO" id="GO:0005524">
    <property type="term" value="F:ATP binding"/>
    <property type="evidence" value="ECO:0007669"/>
    <property type="project" value="UniProtKB-KW"/>
</dbReference>
<dbReference type="GO" id="GO:0005886">
    <property type="term" value="C:plasma membrane"/>
    <property type="evidence" value="ECO:0007669"/>
    <property type="project" value="UniProtKB-SubCell"/>
</dbReference>
<evidence type="ECO:0000256" key="5">
    <source>
        <dbReference type="ARBA" id="ARBA00022737"/>
    </source>
</evidence>
<dbReference type="InterPro" id="IPR027417">
    <property type="entry name" value="P-loop_NTPase"/>
</dbReference>
<dbReference type="Pfam" id="PF00005">
    <property type="entry name" value="ABC_tran"/>
    <property type="match status" value="2"/>
</dbReference>
<dbReference type="EMBL" id="NSKB01000003">
    <property type="protein sequence ID" value="PAU77211.1"/>
    <property type="molecule type" value="Genomic_DNA"/>
</dbReference>
<evidence type="ECO:0000256" key="1">
    <source>
        <dbReference type="ARBA" id="ARBA00004202"/>
    </source>
</evidence>
<keyword evidence="4" id="KW-0762">Sugar transport</keyword>
<keyword evidence="12" id="KW-1185">Reference proteome</keyword>
<keyword evidence="5" id="KW-0677">Repeat</keyword>
<dbReference type="SUPFAM" id="SSF52540">
    <property type="entry name" value="P-loop containing nucleoside triphosphate hydrolases"/>
    <property type="match status" value="2"/>
</dbReference>
<evidence type="ECO:0000256" key="4">
    <source>
        <dbReference type="ARBA" id="ARBA00022597"/>
    </source>
</evidence>
<evidence type="ECO:0000259" key="10">
    <source>
        <dbReference type="PROSITE" id="PS50893"/>
    </source>
</evidence>
<reference evidence="11 12" key="1">
    <citation type="submission" date="2017-08" db="EMBL/GenBank/DDBJ databases">
        <title>Halomonas alkalisoli sp. nov., isolated from saline alkaline soil.</title>
        <authorList>
            <person name="Wang D."/>
            <person name="Zhang G."/>
        </authorList>
    </citation>
    <scope>NUCLEOTIDE SEQUENCE [LARGE SCALE GENOMIC DNA]</scope>
    <source>
        <strain evidence="11 12">WRN001</strain>
    </source>
</reference>
<comment type="subcellular location">
    <subcellularLocation>
        <location evidence="1">Cell membrane</location>
        <topology evidence="1">Peripheral membrane protein</topology>
    </subcellularLocation>
</comment>
<keyword evidence="3" id="KW-1003">Cell membrane</keyword>
<dbReference type="FunFam" id="3.40.50.300:FF:000127">
    <property type="entry name" value="Ribose import ATP-binding protein RbsA"/>
    <property type="match status" value="1"/>
</dbReference>
<dbReference type="CDD" id="cd03216">
    <property type="entry name" value="ABC_Carb_Monos_I"/>
    <property type="match status" value="1"/>
</dbReference>
<dbReference type="SMART" id="SM00382">
    <property type="entry name" value="AAA"/>
    <property type="match status" value="2"/>
</dbReference>
<gene>
    <name evidence="11" type="ORF">CK498_08145</name>
</gene>
<dbReference type="AlphaFoldDB" id="A0A2A2EUW9"/>
<proteinExistence type="predicted"/>
<dbReference type="PROSITE" id="PS00211">
    <property type="entry name" value="ABC_TRANSPORTER_1"/>
    <property type="match status" value="1"/>
</dbReference>
<name>A0A2A2EUW9_9GAMM</name>
<evidence type="ECO:0000256" key="8">
    <source>
        <dbReference type="ARBA" id="ARBA00022967"/>
    </source>
</evidence>
<evidence type="ECO:0000256" key="2">
    <source>
        <dbReference type="ARBA" id="ARBA00022448"/>
    </source>
</evidence>
<keyword evidence="7 11" id="KW-0067">ATP-binding</keyword>
<dbReference type="InterPro" id="IPR003439">
    <property type="entry name" value="ABC_transporter-like_ATP-bd"/>
</dbReference>
<evidence type="ECO:0000256" key="6">
    <source>
        <dbReference type="ARBA" id="ARBA00022741"/>
    </source>
</evidence>
<dbReference type="PANTHER" id="PTHR43790">
    <property type="entry name" value="CARBOHYDRATE TRANSPORT ATP-BINDING PROTEIN MG119-RELATED"/>
    <property type="match status" value="1"/>
</dbReference>
<feature type="domain" description="ABC transporter" evidence="10">
    <location>
        <begin position="19"/>
        <end position="256"/>
    </location>
</feature>
<keyword evidence="9" id="KW-0472">Membrane</keyword>
<keyword evidence="8" id="KW-1278">Translocase</keyword>
<keyword evidence="2" id="KW-0813">Transport</keyword>
<dbReference type="InterPro" id="IPR017871">
    <property type="entry name" value="ABC_transporter-like_CS"/>
</dbReference>